<evidence type="ECO:0000313" key="2">
    <source>
        <dbReference type="Proteomes" id="UP000091820"/>
    </source>
</evidence>
<dbReference type="AlphaFoldDB" id="A0A1A9VZ56"/>
<sequence length="104" mass="12054">MSSKRPTANGLNDDNWDVKEEREEYGEFRVESKNEDVENLMVSDSISKHDEKLIKLNQSVSAWIETNVDKNPFCILSPIFAEYEKCLAELEKEKEQEQVSDLAK</sequence>
<dbReference type="VEuPathDB" id="VectorBase:GBRI000104"/>
<reference evidence="1" key="2">
    <citation type="submission" date="2020-05" db="UniProtKB">
        <authorList>
            <consortium name="EnsemblMetazoa"/>
        </authorList>
    </citation>
    <scope>IDENTIFICATION</scope>
    <source>
        <strain evidence="1">IAEA</strain>
    </source>
</reference>
<name>A0A1A9VZ56_9MUSC</name>
<organism evidence="1 2">
    <name type="scientific">Glossina brevipalpis</name>
    <dbReference type="NCBI Taxonomy" id="37001"/>
    <lineage>
        <taxon>Eukaryota</taxon>
        <taxon>Metazoa</taxon>
        <taxon>Ecdysozoa</taxon>
        <taxon>Arthropoda</taxon>
        <taxon>Hexapoda</taxon>
        <taxon>Insecta</taxon>
        <taxon>Pterygota</taxon>
        <taxon>Neoptera</taxon>
        <taxon>Endopterygota</taxon>
        <taxon>Diptera</taxon>
        <taxon>Brachycera</taxon>
        <taxon>Muscomorpha</taxon>
        <taxon>Hippoboscoidea</taxon>
        <taxon>Glossinidae</taxon>
        <taxon>Glossina</taxon>
    </lineage>
</organism>
<keyword evidence="2" id="KW-1185">Reference proteome</keyword>
<dbReference type="EnsemblMetazoa" id="GBRI000104-RA">
    <property type="protein sequence ID" value="GBRI000104-PA"/>
    <property type="gene ID" value="GBRI000104"/>
</dbReference>
<dbReference type="Proteomes" id="UP000091820">
    <property type="component" value="Unassembled WGS sequence"/>
</dbReference>
<accession>A0A1A9VZ56</accession>
<reference evidence="2" key="1">
    <citation type="submission" date="2014-03" db="EMBL/GenBank/DDBJ databases">
        <authorList>
            <person name="Aksoy S."/>
            <person name="Warren W."/>
            <person name="Wilson R.K."/>
        </authorList>
    </citation>
    <scope>NUCLEOTIDE SEQUENCE [LARGE SCALE GENOMIC DNA]</scope>
    <source>
        <strain evidence="2">IAEA</strain>
    </source>
</reference>
<dbReference type="STRING" id="37001.A0A1A9VZ56"/>
<protein>
    <submittedName>
        <fullName evidence="1">Uncharacterized protein</fullName>
    </submittedName>
</protein>
<proteinExistence type="predicted"/>
<evidence type="ECO:0000313" key="1">
    <source>
        <dbReference type="EnsemblMetazoa" id="GBRI000104-PA"/>
    </source>
</evidence>